<evidence type="ECO:0000313" key="3">
    <source>
        <dbReference type="Proteomes" id="UP000225706"/>
    </source>
</evidence>
<sequence>MFDIVIKYITGNIYDNRLPIWVVVNGTKGYHNDVPIELWNAAFRNENNNIVFYTPIDVTDAVDPQNPITKEVYDVHISDYNSHITDYNSKLGQQDVWMRGSNLQMDRTNGIPTNEKVEKGEKGDKSEKGDGFKLTPDNHFHRGNKRLTNVENPIDLGDAVNKKHLDDRLKTKENTSYVHNELAKKVSTTKLTTELAREVDTVALADYMTSSDIYTALQEKGDKAALNDYGTDTELNNAPALFRKEIMIQVSGAMLYHSPAALCQRISPLWRSLQDSPFGLQEARQGYPTHEDADQPQSQSTPATPDTAHFGTKQSLLFVIPISTHVEAIHIRLHPNNINRDSGIEIAEARMPTIKIHSSRRTVRQQTTEGK</sequence>
<organism evidence="2 3">
    <name type="scientific">Stylophora pistillata</name>
    <name type="common">Smooth cauliflower coral</name>
    <dbReference type="NCBI Taxonomy" id="50429"/>
    <lineage>
        <taxon>Eukaryota</taxon>
        <taxon>Metazoa</taxon>
        <taxon>Cnidaria</taxon>
        <taxon>Anthozoa</taxon>
        <taxon>Hexacorallia</taxon>
        <taxon>Scleractinia</taxon>
        <taxon>Astrocoeniina</taxon>
        <taxon>Pocilloporidae</taxon>
        <taxon>Stylophora</taxon>
    </lineage>
</organism>
<evidence type="ECO:0000313" key="2">
    <source>
        <dbReference type="EMBL" id="PFX11539.1"/>
    </source>
</evidence>
<evidence type="ECO:0000256" key="1">
    <source>
        <dbReference type="SAM" id="MobiDB-lite"/>
    </source>
</evidence>
<name>A0A2B4R420_STYPI</name>
<dbReference type="Proteomes" id="UP000225706">
    <property type="component" value="Unassembled WGS sequence"/>
</dbReference>
<protein>
    <submittedName>
        <fullName evidence="2">Uncharacterized protein</fullName>
    </submittedName>
</protein>
<dbReference type="AlphaFoldDB" id="A0A2B4R420"/>
<feature type="region of interest" description="Disordered" evidence="1">
    <location>
        <begin position="104"/>
        <end position="145"/>
    </location>
</feature>
<feature type="region of interest" description="Disordered" evidence="1">
    <location>
        <begin position="286"/>
        <end position="308"/>
    </location>
</feature>
<gene>
    <name evidence="2" type="ORF">AWC38_SpisGene24684</name>
</gene>
<reference evidence="3" key="1">
    <citation type="journal article" date="2017" name="bioRxiv">
        <title>Comparative analysis of the genomes of Stylophora pistillata and Acropora digitifera provides evidence for extensive differences between species of corals.</title>
        <authorList>
            <person name="Voolstra C.R."/>
            <person name="Li Y."/>
            <person name="Liew Y.J."/>
            <person name="Baumgarten S."/>
            <person name="Zoccola D."/>
            <person name="Flot J.-F."/>
            <person name="Tambutte S."/>
            <person name="Allemand D."/>
            <person name="Aranda M."/>
        </authorList>
    </citation>
    <scope>NUCLEOTIDE SEQUENCE [LARGE SCALE GENOMIC DNA]</scope>
</reference>
<dbReference type="EMBL" id="LSMT01002278">
    <property type="protein sequence ID" value="PFX11539.1"/>
    <property type="molecule type" value="Genomic_DNA"/>
</dbReference>
<keyword evidence="3" id="KW-1185">Reference proteome</keyword>
<feature type="compositionally biased region" description="Basic and acidic residues" evidence="1">
    <location>
        <begin position="115"/>
        <end position="140"/>
    </location>
</feature>
<comment type="caution">
    <text evidence="2">The sequence shown here is derived from an EMBL/GenBank/DDBJ whole genome shotgun (WGS) entry which is preliminary data.</text>
</comment>
<accession>A0A2B4R420</accession>
<feature type="compositionally biased region" description="Polar residues" evidence="1">
    <location>
        <begin position="295"/>
        <end position="304"/>
    </location>
</feature>
<proteinExistence type="predicted"/>